<evidence type="ECO:0000259" key="9">
    <source>
        <dbReference type="Pfam" id="PF13515"/>
    </source>
</evidence>
<gene>
    <name evidence="10" type="ORF">C8N47_107117</name>
</gene>
<dbReference type="RefSeq" id="WP_107822149.1">
    <property type="nucleotide sequence ID" value="NZ_OY782574.1"/>
</dbReference>
<evidence type="ECO:0000256" key="7">
    <source>
        <dbReference type="SAM" id="Phobius"/>
    </source>
</evidence>
<feature type="transmembrane region" description="Helical" evidence="7">
    <location>
        <begin position="505"/>
        <end position="526"/>
    </location>
</feature>
<feature type="transmembrane region" description="Helical" evidence="7">
    <location>
        <begin position="480"/>
        <end position="498"/>
    </location>
</feature>
<evidence type="ECO:0000259" key="8">
    <source>
        <dbReference type="Pfam" id="PF12805"/>
    </source>
</evidence>
<dbReference type="GO" id="GO:0005886">
    <property type="term" value="C:plasma membrane"/>
    <property type="evidence" value="ECO:0007669"/>
    <property type="project" value="UniProtKB-SubCell"/>
</dbReference>
<evidence type="ECO:0000256" key="3">
    <source>
        <dbReference type="ARBA" id="ARBA00022692"/>
    </source>
</evidence>
<feature type="transmembrane region" description="Helical" evidence="7">
    <location>
        <begin position="122"/>
        <end position="138"/>
    </location>
</feature>
<name>A0A2T5C272_9BACT</name>
<feature type="domain" description="Integral membrane bound transporter" evidence="9">
    <location>
        <begin position="423"/>
        <end position="544"/>
    </location>
</feature>
<organism evidence="10 11">
    <name type="scientific">Mangrovibacterium marinum</name>
    <dbReference type="NCBI Taxonomy" id="1639118"/>
    <lineage>
        <taxon>Bacteria</taxon>
        <taxon>Pseudomonadati</taxon>
        <taxon>Bacteroidota</taxon>
        <taxon>Bacteroidia</taxon>
        <taxon>Marinilabiliales</taxon>
        <taxon>Prolixibacteraceae</taxon>
        <taxon>Mangrovibacterium</taxon>
    </lineage>
</organism>
<evidence type="ECO:0000256" key="6">
    <source>
        <dbReference type="ARBA" id="ARBA00043993"/>
    </source>
</evidence>
<comment type="similarity">
    <text evidence="6">Belongs to the YccS/YhfK family.</text>
</comment>
<keyword evidence="11" id="KW-1185">Reference proteome</keyword>
<feature type="transmembrane region" description="Helical" evidence="7">
    <location>
        <begin position="169"/>
        <end position="193"/>
    </location>
</feature>
<protein>
    <submittedName>
        <fullName evidence="10">Putative membrane protein (TIGR01666 family)</fullName>
    </submittedName>
</protein>
<evidence type="ECO:0000256" key="4">
    <source>
        <dbReference type="ARBA" id="ARBA00022989"/>
    </source>
</evidence>
<dbReference type="AlphaFoldDB" id="A0A2T5C272"/>
<feature type="transmembrane region" description="Helical" evidence="7">
    <location>
        <begin position="145"/>
        <end position="163"/>
    </location>
</feature>
<dbReference type="InterPro" id="IPR010019">
    <property type="entry name" value="Integral_membrane_YccS"/>
</dbReference>
<dbReference type="EMBL" id="QAAD01000007">
    <property type="protein sequence ID" value="PTN08757.1"/>
    <property type="molecule type" value="Genomic_DNA"/>
</dbReference>
<dbReference type="PANTHER" id="PTHR30509">
    <property type="entry name" value="P-HYDROXYBENZOIC ACID EFFLUX PUMP SUBUNIT-RELATED"/>
    <property type="match status" value="1"/>
</dbReference>
<dbReference type="InterPro" id="IPR049453">
    <property type="entry name" value="Memb_transporter_dom"/>
</dbReference>
<evidence type="ECO:0000256" key="1">
    <source>
        <dbReference type="ARBA" id="ARBA00004651"/>
    </source>
</evidence>
<dbReference type="NCBIfam" id="TIGR01666">
    <property type="entry name" value="YCCS"/>
    <property type="match status" value="1"/>
</dbReference>
<dbReference type="OrthoDB" id="8670769at2"/>
<dbReference type="PANTHER" id="PTHR30509:SF8">
    <property type="entry name" value="INNER MEMBRANE PROTEIN YCCS"/>
    <property type="match status" value="1"/>
</dbReference>
<proteinExistence type="inferred from homology"/>
<keyword evidence="2" id="KW-1003">Cell membrane</keyword>
<keyword evidence="5 7" id="KW-0472">Membrane</keyword>
<evidence type="ECO:0000256" key="5">
    <source>
        <dbReference type="ARBA" id="ARBA00023136"/>
    </source>
</evidence>
<dbReference type="InterPro" id="IPR010020">
    <property type="entry name" value="Integral_membrane_YCCS_YHJK"/>
</dbReference>
<reference evidence="10 11" key="1">
    <citation type="submission" date="2018-04" db="EMBL/GenBank/DDBJ databases">
        <title>Genomic Encyclopedia of Archaeal and Bacterial Type Strains, Phase II (KMG-II): from individual species to whole genera.</title>
        <authorList>
            <person name="Goeker M."/>
        </authorList>
    </citation>
    <scope>NUCLEOTIDE SEQUENCE [LARGE SCALE GENOMIC DNA]</scope>
    <source>
        <strain evidence="10 11">DSM 28823</strain>
    </source>
</reference>
<sequence>MANYYFYQAKQQIRKLKQVKLTNQINRWLEKRRWYEPLRREFWSRPDRLMAAKATLAIAILTIPFVALGKPFFGITLGLGALAGALSETDDHPKGRIKSLILKVGSFGISSFAVGILSPYPILLGLGLGLSTIGFLLIGGLGERYRGVTFGAILVGIYAMLSIEISPTWYWPSILMTAGALFYGLLSLILMYYRPYRLLEEQLSRGFYALADYFDEKANLFPSDEKMQSEVRNKLALLNVKLVGSLDRCREVMRSYADALKDDSPLRVYLQYFMLLQSLHERAASSHERYDLLSQDPHNQEMMEGIGQILHQMSDAIRQFSYSLLTGVPYRHPIALNWSIKALHDKQILFKQNESHPLSLLIHNLTRSNISLQRLADENQRPITPKLAKDNRSLWQRLKDQLSLQHPRMRHAIRLSICFMVGFAISESLQMQKGEWIVLTSLFVCQPSYSETRRRLFQRVLGTITGVIVGVLIIQLLPTTAGQLLFLLASSFFFFSWLRRKYSTAVIFITTFVLCVFNLASHQGVAAMVPRLIDTIIGSLLAIVSVRLLWPDWQHKRLPRLLNTAFEKNALYFEAIIHEYEQPRTGDDFDYRVARRQAHRADNALVLAWQDMQLEPRKHQHLREQSFTLTYLNHALLSYLSALGSHRELGEKNSAELLQPAKFILSILKEAQIPMPAELAGKKQALQALANDLREKQTNGESAIPIQQLRVLTNIAELSLKLVDRTQPFDTGQTA</sequence>
<evidence type="ECO:0000256" key="2">
    <source>
        <dbReference type="ARBA" id="ARBA00022475"/>
    </source>
</evidence>
<feature type="transmembrane region" description="Helical" evidence="7">
    <location>
        <begin position="532"/>
        <end position="550"/>
    </location>
</feature>
<evidence type="ECO:0000313" key="10">
    <source>
        <dbReference type="EMBL" id="PTN08757.1"/>
    </source>
</evidence>
<keyword evidence="4 7" id="KW-1133">Transmembrane helix</keyword>
<dbReference type="NCBIfam" id="TIGR01667">
    <property type="entry name" value="YCCS_YHFK"/>
    <property type="match status" value="1"/>
</dbReference>
<comment type="caution">
    <text evidence="10">The sequence shown here is derived from an EMBL/GenBank/DDBJ whole genome shotgun (WGS) entry which is preliminary data.</text>
</comment>
<feature type="domain" description="Integral membrane protein YccS N-terminal" evidence="8">
    <location>
        <begin position="100"/>
        <end position="360"/>
    </location>
</feature>
<dbReference type="InterPro" id="IPR032692">
    <property type="entry name" value="YccS_N"/>
</dbReference>
<dbReference type="Pfam" id="PF13515">
    <property type="entry name" value="FUSC_2"/>
    <property type="match status" value="1"/>
</dbReference>
<accession>A0A2T5C272</accession>
<dbReference type="Pfam" id="PF12805">
    <property type="entry name" value="FUSC-like"/>
    <property type="match status" value="1"/>
</dbReference>
<comment type="subcellular location">
    <subcellularLocation>
        <location evidence="1">Cell membrane</location>
        <topology evidence="1">Multi-pass membrane protein</topology>
    </subcellularLocation>
</comment>
<keyword evidence="3 7" id="KW-0812">Transmembrane</keyword>
<feature type="transmembrane region" description="Helical" evidence="7">
    <location>
        <begin position="456"/>
        <end position="474"/>
    </location>
</feature>
<evidence type="ECO:0000313" key="11">
    <source>
        <dbReference type="Proteomes" id="UP000243525"/>
    </source>
</evidence>
<dbReference type="Proteomes" id="UP000243525">
    <property type="component" value="Unassembled WGS sequence"/>
</dbReference>
<feature type="transmembrane region" description="Helical" evidence="7">
    <location>
        <begin position="49"/>
        <end position="66"/>
    </location>
</feature>